<dbReference type="InterPro" id="IPR036388">
    <property type="entry name" value="WH-like_DNA-bd_sf"/>
</dbReference>
<evidence type="ECO:0000256" key="5">
    <source>
        <dbReference type="ARBA" id="ARBA00023163"/>
    </source>
</evidence>
<dbReference type="InterPro" id="IPR013324">
    <property type="entry name" value="RNA_pol_sigma_r3/r4-like"/>
</dbReference>
<feature type="compositionally biased region" description="Low complexity" evidence="6">
    <location>
        <begin position="340"/>
        <end position="360"/>
    </location>
</feature>
<dbReference type="Pfam" id="PF13490">
    <property type="entry name" value="zf-HC2"/>
    <property type="match status" value="1"/>
</dbReference>
<accession>A0A839XMF9</accession>
<feature type="domain" description="Putative zinc-finger" evidence="8">
    <location>
        <begin position="204"/>
        <end position="238"/>
    </location>
</feature>
<gene>
    <name evidence="9" type="ORF">FB384_000827</name>
</gene>
<feature type="compositionally biased region" description="Gly residues" evidence="6">
    <location>
        <begin position="649"/>
        <end position="671"/>
    </location>
</feature>
<dbReference type="InterPro" id="IPR027383">
    <property type="entry name" value="Znf_put"/>
</dbReference>
<feature type="region of interest" description="Disordered" evidence="6">
    <location>
        <begin position="707"/>
        <end position="822"/>
    </location>
</feature>
<feature type="compositionally biased region" description="Polar residues" evidence="6">
    <location>
        <begin position="749"/>
        <end position="773"/>
    </location>
</feature>
<comment type="similarity">
    <text evidence="1">Belongs to the sigma-70 factor family. ECF subfamily.</text>
</comment>
<name>A0A839XMF9_9PSEU</name>
<dbReference type="SUPFAM" id="SSF88946">
    <property type="entry name" value="Sigma2 domain of RNA polymerase sigma factors"/>
    <property type="match status" value="1"/>
</dbReference>
<protein>
    <submittedName>
        <fullName evidence="9">RNA polymerase sigma factor (Sigma-70 family)</fullName>
    </submittedName>
</protein>
<dbReference type="PANTHER" id="PTHR43133">
    <property type="entry name" value="RNA POLYMERASE ECF-TYPE SIGMA FACTO"/>
    <property type="match status" value="1"/>
</dbReference>
<dbReference type="InterPro" id="IPR014284">
    <property type="entry name" value="RNA_pol_sigma-70_dom"/>
</dbReference>
<sequence length="822" mass="81540">MSTAPTDPQGMSDAELIASVRAGQLECYGTLYERHVSAAYNLARQLARTSMEADDLVSDAFSKVLDTLRGGKGPDSAFRAYLLTAVRHGAYDKTRRDKKLDLAEDMTTVTTVGGAGAEALTVEFSDTALEGLERTLAAKAFAKLPERWQAVLWHTEIEGATPAEVAPLLGLTANSVSALAYRAREGLRQAYLQVHLAEVSASTCHATADKLGAWTRDGLSKRERAQVEAHLDDCSDCQALAAELADVNGALRAVIAPLVLGGGVLGYLAVAGGGKAAAATAIGAGTAAGSAGAAAGAGGSGGAAGAAAGAPREFVGVAGSGVAMAAAVALALTAGGGGQQIPTAAEQPQQQPPAAQAPNEPADPPPGQSAPDNPPAQNEPAPQQPPPAPDVTQPESPEPASVGATVAQDDVELVAGGGPADLPITVRNNGGTLSDPIDVTLNLPRGVSALGGGGGGTTAGAAGAPRSTDQSSPATAPQGGGASPSGGALRQAGGGERITCPGGSGTVTCSTGRGLQPGESMTLVFRLQASADAESGQVTGHLSGGGAVNVSLQVPVRVEPKPTPPPPPAEDGVRVQANGFGTTASVEIRNTGDTTDNVTLTSDRPAAGVGHGMDCTDRWAEPLSCTSTDALKPGEDRTVYVTVYDRSGPGNGNGQGNGNGGGEGHGFGQGNGDDVTFTATLGDAADSATVSFPDCWPPSFLCLGGASTEAPGGSGSAEATTPPPASGSASVTEPPTGSGSATAPPGSRPSGSATATHPTSDPASGSATATTEPESTDLPAPPSDPWPGPPGHGNGRDHGDKHDDDKHDDKDRDKGARHRDPQ</sequence>
<feature type="compositionally biased region" description="Pro residues" evidence="6">
    <location>
        <begin position="779"/>
        <end position="790"/>
    </location>
</feature>
<feature type="region of interest" description="Disordered" evidence="6">
    <location>
        <begin position="450"/>
        <end position="515"/>
    </location>
</feature>
<evidence type="ECO:0000259" key="8">
    <source>
        <dbReference type="Pfam" id="PF13490"/>
    </source>
</evidence>
<evidence type="ECO:0000256" key="4">
    <source>
        <dbReference type="ARBA" id="ARBA00023125"/>
    </source>
</evidence>
<evidence type="ECO:0000256" key="1">
    <source>
        <dbReference type="ARBA" id="ARBA00010641"/>
    </source>
</evidence>
<dbReference type="GO" id="GO:0016987">
    <property type="term" value="F:sigma factor activity"/>
    <property type="evidence" value="ECO:0007669"/>
    <property type="project" value="UniProtKB-KW"/>
</dbReference>
<dbReference type="EMBL" id="JACIBS010000001">
    <property type="protein sequence ID" value="MBB3661923.1"/>
    <property type="molecule type" value="Genomic_DNA"/>
</dbReference>
<evidence type="ECO:0000259" key="7">
    <source>
        <dbReference type="Pfam" id="PF04542"/>
    </source>
</evidence>
<dbReference type="Gene3D" id="1.10.10.1320">
    <property type="entry name" value="Anti-sigma factor, zinc-finger domain"/>
    <property type="match status" value="1"/>
</dbReference>
<feature type="region of interest" description="Disordered" evidence="6">
    <location>
        <begin position="337"/>
        <end position="402"/>
    </location>
</feature>
<dbReference type="SUPFAM" id="SSF88659">
    <property type="entry name" value="Sigma3 and sigma4 domains of RNA polymerase sigma factors"/>
    <property type="match status" value="1"/>
</dbReference>
<reference evidence="9 10" key="1">
    <citation type="submission" date="2020-08" db="EMBL/GenBank/DDBJ databases">
        <title>Sequencing the genomes of 1000 actinobacteria strains.</title>
        <authorList>
            <person name="Klenk H.-P."/>
        </authorList>
    </citation>
    <scope>NUCLEOTIDE SEQUENCE [LARGE SCALE GENOMIC DNA]</scope>
    <source>
        <strain evidence="9 10">DSM 45267</strain>
    </source>
</reference>
<dbReference type="Pfam" id="PF04542">
    <property type="entry name" value="Sigma70_r2"/>
    <property type="match status" value="1"/>
</dbReference>
<dbReference type="PANTHER" id="PTHR43133:SF8">
    <property type="entry name" value="RNA POLYMERASE SIGMA FACTOR HI_1459-RELATED"/>
    <property type="match status" value="1"/>
</dbReference>
<organism evidence="9 10">
    <name type="scientific">Prauserella sediminis</name>
    <dbReference type="NCBI Taxonomy" id="577680"/>
    <lineage>
        <taxon>Bacteria</taxon>
        <taxon>Bacillati</taxon>
        <taxon>Actinomycetota</taxon>
        <taxon>Actinomycetes</taxon>
        <taxon>Pseudonocardiales</taxon>
        <taxon>Pseudonocardiaceae</taxon>
        <taxon>Prauserella</taxon>
        <taxon>Prauserella salsuginis group</taxon>
    </lineage>
</organism>
<keyword evidence="10" id="KW-1185">Reference proteome</keyword>
<evidence type="ECO:0000256" key="3">
    <source>
        <dbReference type="ARBA" id="ARBA00023082"/>
    </source>
</evidence>
<proteinExistence type="inferred from homology"/>
<dbReference type="AlphaFoldDB" id="A0A839XMF9"/>
<feature type="region of interest" description="Disordered" evidence="6">
    <location>
        <begin position="643"/>
        <end position="674"/>
    </location>
</feature>
<keyword evidence="2" id="KW-0805">Transcription regulation</keyword>
<dbReference type="GO" id="GO:0003677">
    <property type="term" value="F:DNA binding"/>
    <property type="evidence" value="ECO:0007669"/>
    <property type="project" value="UniProtKB-KW"/>
</dbReference>
<dbReference type="Gene3D" id="1.10.10.10">
    <property type="entry name" value="Winged helix-like DNA-binding domain superfamily/Winged helix DNA-binding domain"/>
    <property type="match status" value="1"/>
</dbReference>
<dbReference type="Proteomes" id="UP000564573">
    <property type="component" value="Unassembled WGS sequence"/>
</dbReference>
<dbReference type="GO" id="GO:0006352">
    <property type="term" value="P:DNA-templated transcription initiation"/>
    <property type="evidence" value="ECO:0007669"/>
    <property type="project" value="InterPro"/>
</dbReference>
<feature type="compositionally biased region" description="Basic and acidic residues" evidence="6">
    <location>
        <begin position="794"/>
        <end position="822"/>
    </location>
</feature>
<feature type="compositionally biased region" description="Polar residues" evidence="6">
    <location>
        <begin position="727"/>
        <end position="741"/>
    </location>
</feature>
<keyword evidence="5" id="KW-0804">Transcription</keyword>
<dbReference type="RefSeq" id="WP_183779295.1">
    <property type="nucleotide sequence ID" value="NZ_JACIBS010000001.1"/>
</dbReference>
<dbReference type="Gene3D" id="1.10.1740.10">
    <property type="match status" value="1"/>
</dbReference>
<evidence type="ECO:0000313" key="10">
    <source>
        <dbReference type="Proteomes" id="UP000564573"/>
    </source>
</evidence>
<evidence type="ECO:0000313" key="9">
    <source>
        <dbReference type="EMBL" id="MBB3661923.1"/>
    </source>
</evidence>
<feature type="domain" description="RNA polymerase sigma-70 region 2" evidence="7">
    <location>
        <begin position="31"/>
        <end position="98"/>
    </location>
</feature>
<keyword evidence="4" id="KW-0238">DNA-binding</keyword>
<dbReference type="NCBIfam" id="TIGR02937">
    <property type="entry name" value="sigma70-ECF"/>
    <property type="match status" value="1"/>
</dbReference>
<comment type="caution">
    <text evidence="9">The sequence shown here is derived from an EMBL/GenBank/DDBJ whole genome shotgun (WGS) entry which is preliminary data.</text>
</comment>
<evidence type="ECO:0000256" key="6">
    <source>
        <dbReference type="SAM" id="MobiDB-lite"/>
    </source>
</evidence>
<keyword evidence="3" id="KW-0731">Sigma factor</keyword>
<dbReference type="InterPro" id="IPR007627">
    <property type="entry name" value="RNA_pol_sigma70_r2"/>
</dbReference>
<dbReference type="InterPro" id="IPR039425">
    <property type="entry name" value="RNA_pol_sigma-70-like"/>
</dbReference>
<evidence type="ECO:0000256" key="2">
    <source>
        <dbReference type="ARBA" id="ARBA00023015"/>
    </source>
</evidence>
<feature type="compositionally biased region" description="Pro residues" evidence="6">
    <location>
        <begin position="361"/>
        <end position="374"/>
    </location>
</feature>
<dbReference type="InterPro" id="IPR013325">
    <property type="entry name" value="RNA_pol_sigma_r2"/>
</dbReference>
<dbReference type="InterPro" id="IPR041916">
    <property type="entry name" value="Anti_sigma_zinc_sf"/>
</dbReference>